<proteinExistence type="inferred from homology"/>
<evidence type="ECO:0000256" key="2">
    <source>
        <dbReference type="ARBA" id="ARBA00007362"/>
    </source>
</evidence>
<evidence type="ECO:0000259" key="7">
    <source>
        <dbReference type="Pfam" id="PF00892"/>
    </source>
</evidence>
<dbReference type="InterPro" id="IPR037185">
    <property type="entry name" value="EmrE-like"/>
</dbReference>
<evidence type="ECO:0000256" key="6">
    <source>
        <dbReference type="SAM" id="Phobius"/>
    </source>
</evidence>
<dbReference type="InterPro" id="IPR000620">
    <property type="entry name" value="EamA_dom"/>
</dbReference>
<feature type="transmembrane region" description="Helical" evidence="6">
    <location>
        <begin position="12"/>
        <end position="32"/>
    </location>
</feature>
<dbReference type="AlphaFoldDB" id="A0A420ENZ9"/>
<keyword evidence="5 6" id="KW-0472">Membrane</keyword>
<protein>
    <submittedName>
        <fullName evidence="8">DMT family transporter</fullName>
    </submittedName>
</protein>
<comment type="subcellular location">
    <subcellularLocation>
        <location evidence="1">Membrane</location>
        <topology evidence="1">Multi-pass membrane protein</topology>
    </subcellularLocation>
</comment>
<feature type="transmembrane region" description="Helical" evidence="6">
    <location>
        <begin position="38"/>
        <end position="58"/>
    </location>
</feature>
<dbReference type="RefSeq" id="WP_120323607.1">
    <property type="nucleotide sequence ID" value="NZ_RAPF01000002.1"/>
</dbReference>
<feature type="transmembrane region" description="Helical" evidence="6">
    <location>
        <begin position="79"/>
        <end position="98"/>
    </location>
</feature>
<gene>
    <name evidence="8" type="ORF">D6851_04035</name>
</gene>
<keyword evidence="3 6" id="KW-0812">Transmembrane</keyword>
<dbReference type="GO" id="GO:0016020">
    <property type="term" value="C:membrane"/>
    <property type="evidence" value="ECO:0007669"/>
    <property type="project" value="UniProtKB-SubCell"/>
</dbReference>
<reference evidence="8 9" key="1">
    <citation type="submission" date="2018-09" db="EMBL/GenBank/DDBJ databases">
        <title>Altererythrobacter spongiae sp. nov., isolated from a marine sponge.</title>
        <authorList>
            <person name="Zhuang L."/>
            <person name="Luo L."/>
        </authorList>
    </citation>
    <scope>NUCLEOTIDE SEQUENCE [LARGE SCALE GENOMIC DNA]</scope>
    <source>
        <strain evidence="8 9">HN-Y73</strain>
    </source>
</reference>
<feature type="transmembrane region" description="Helical" evidence="6">
    <location>
        <begin position="281"/>
        <end position="300"/>
    </location>
</feature>
<dbReference type="OrthoDB" id="9806889at2"/>
<dbReference type="PANTHER" id="PTHR32322:SF2">
    <property type="entry name" value="EAMA DOMAIN-CONTAINING PROTEIN"/>
    <property type="match status" value="1"/>
</dbReference>
<evidence type="ECO:0000256" key="4">
    <source>
        <dbReference type="ARBA" id="ARBA00022989"/>
    </source>
</evidence>
<dbReference type="Proteomes" id="UP000284395">
    <property type="component" value="Unassembled WGS sequence"/>
</dbReference>
<feature type="transmembrane region" description="Helical" evidence="6">
    <location>
        <begin position="131"/>
        <end position="149"/>
    </location>
</feature>
<evidence type="ECO:0000313" key="9">
    <source>
        <dbReference type="Proteomes" id="UP000284395"/>
    </source>
</evidence>
<evidence type="ECO:0000313" key="8">
    <source>
        <dbReference type="EMBL" id="RKF22408.1"/>
    </source>
</evidence>
<evidence type="ECO:0000256" key="1">
    <source>
        <dbReference type="ARBA" id="ARBA00004141"/>
    </source>
</evidence>
<feature type="domain" description="EamA" evidence="7">
    <location>
        <begin position="14"/>
        <end position="148"/>
    </location>
</feature>
<comment type="similarity">
    <text evidence="2">Belongs to the EamA transporter family.</text>
</comment>
<dbReference type="PANTHER" id="PTHR32322">
    <property type="entry name" value="INNER MEMBRANE TRANSPORTER"/>
    <property type="match status" value="1"/>
</dbReference>
<keyword evidence="4 6" id="KW-1133">Transmembrane helix</keyword>
<comment type="caution">
    <text evidence="8">The sequence shown here is derived from an EMBL/GenBank/DDBJ whole genome shotgun (WGS) entry which is preliminary data.</text>
</comment>
<feature type="transmembrane region" description="Helical" evidence="6">
    <location>
        <begin position="161"/>
        <end position="181"/>
    </location>
</feature>
<dbReference type="SUPFAM" id="SSF103481">
    <property type="entry name" value="Multidrug resistance efflux transporter EmrE"/>
    <property type="match status" value="2"/>
</dbReference>
<feature type="transmembrane region" description="Helical" evidence="6">
    <location>
        <begin position="104"/>
        <end position="124"/>
    </location>
</feature>
<evidence type="ECO:0000256" key="5">
    <source>
        <dbReference type="ARBA" id="ARBA00023136"/>
    </source>
</evidence>
<feature type="domain" description="EamA" evidence="7">
    <location>
        <begin position="163"/>
        <end position="295"/>
    </location>
</feature>
<dbReference type="Pfam" id="PF00892">
    <property type="entry name" value="EamA"/>
    <property type="match status" value="2"/>
</dbReference>
<feature type="transmembrane region" description="Helical" evidence="6">
    <location>
        <begin position="226"/>
        <end position="244"/>
    </location>
</feature>
<dbReference type="InterPro" id="IPR050638">
    <property type="entry name" value="AA-Vitamin_Transporters"/>
</dbReference>
<sequence length="310" mass="32940">MARTQLRFGRSDLWSYATLCIVILFWSGNFIVGRAVNGVIPPFTLAFVRWSGALLIALPFAWRHLVADRDILQAHWKPVLLLGVTGVAAFNAFIYSGLRFTTAANGLLLQAATPALVLLFSRIFFRDRAPLLQAVGVTLSMLGVAVIVLRGNLSAVAQLNLNSGDVLVLGGVICWALYTSLLRLRPDCHPASFLVATFAVGAAAMLPCAAIEAYAGSSIPLRAEVLAAFVYVAFFPSLIAYVLYNAAVKRLGAAPAGQMITLMPLFGALLAAALLGEALQGFHATGMVFILGGIVAGAIGDVRRTRPDAR</sequence>
<organism evidence="8 9">
    <name type="scientific">Altericroceibacterium spongiae</name>
    <dbReference type="NCBI Taxonomy" id="2320269"/>
    <lineage>
        <taxon>Bacteria</taxon>
        <taxon>Pseudomonadati</taxon>
        <taxon>Pseudomonadota</taxon>
        <taxon>Alphaproteobacteria</taxon>
        <taxon>Sphingomonadales</taxon>
        <taxon>Erythrobacteraceae</taxon>
        <taxon>Altericroceibacterium</taxon>
    </lineage>
</organism>
<evidence type="ECO:0000256" key="3">
    <source>
        <dbReference type="ARBA" id="ARBA00022692"/>
    </source>
</evidence>
<name>A0A420ENZ9_9SPHN</name>
<keyword evidence="9" id="KW-1185">Reference proteome</keyword>
<accession>A0A420ENZ9</accession>
<feature type="transmembrane region" description="Helical" evidence="6">
    <location>
        <begin position="193"/>
        <end position="214"/>
    </location>
</feature>
<dbReference type="EMBL" id="RAPF01000002">
    <property type="protein sequence ID" value="RKF22408.1"/>
    <property type="molecule type" value="Genomic_DNA"/>
</dbReference>
<feature type="transmembrane region" description="Helical" evidence="6">
    <location>
        <begin position="256"/>
        <end position="275"/>
    </location>
</feature>